<evidence type="ECO:0000313" key="3">
    <source>
        <dbReference type="Proteomes" id="UP000053144"/>
    </source>
</evidence>
<proteinExistence type="predicted"/>
<reference evidence="3" key="1">
    <citation type="journal article" date="2015" name="Proc. Natl. Acad. Sci. U.S.A.">
        <title>Genome sequencing of adzuki bean (Vigna angularis) provides insight into high starch and low fat accumulation and domestication.</title>
        <authorList>
            <person name="Yang K."/>
            <person name="Tian Z."/>
            <person name="Chen C."/>
            <person name="Luo L."/>
            <person name="Zhao B."/>
            <person name="Wang Z."/>
            <person name="Yu L."/>
            <person name="Li Y."/>
            <person name="Sun Y."/>
            <person name="Li W."/>
            <person name="Chen Y."/>
            <person name="Li Y."/>
            <person name="Zhang Y."/>
            <person name="Ai D."/>
            <person name="Zhao J."/>
            <person name="Shang C."/>
            <person name="Ma Y."/>
            <person name="Wu B."/>
            <person name="Wang M."/>
            <person name="Gao L."/>
            <person name="Sun D."/>
            <person name="Zhang P."/>
            <person name="Guo F."/>
            <person name="Wang W."/>
            <person name="Li Y."/>
            <person name="Wang J."/>
            <person name="Varshney R.K."/>
            <person name="Wang J."/>
            <person name="Ling H.Q."/>
            <person name="Wan P."/>
        </authorList>
    </citation>
    <scope>NUCLEOTIDE SEQUENCE</scope>
    <source>
        <strain evidence="3">cv. Jingnong 6</strain>
    </source>
</reference>
<dbReference type="Gramene" id="KOM55743">
    <property type="protein sequence ID" value="KOM55743"/>
    <property type="gene ID" value="LR48_Vigan10g163500"/>
</dbReference>
<dbReference type="Proteomes" id="UP000053144">
    <property type="component" value="Chromosome 10"/>
</dbReference>
<feature type="region of interest" description="Disordered" evidence="1">
    <location>
        <begin position="87"/>
        <end position="160"/>
    </location>
</feature>
<evidence type="ECO:0000256" key="1">
    <source>
        <dbReference type="SAM" id="MobiDB-lite"/>
    </source>
</evidence>
<dbReference type="EMBL" id="CM003380">
    <property type="protein sequence ID" value="KOM55743.1"/>
    <property type="molecule type" value="Genomic_DNA"/>
</dbReference>
<protein>
    <submittedName>
        <fullName evidence="2">Uncharacterized protein</fullName>
    </submittedName>
</protein>
<feature type="compositionally biased region" description="Low complexity" evidence="1">
    <location>
        <begin position="118"/>
        <end position="128"/>
    </location>
</feature>
<gene>
    <name evidence="2" type="ORF">LR48_Vigan10g163500</name>
</gene>
<feature type="compositionally biased region" description="Polar residues" evidence="1">
    <location>
        <begin position="135"/>
        <end position="148"/>
    </location>
</feature>
<name>A0A0L9VL93_PHAAN</name>
<accession>A0A0L9VL93</accession>
<sequence length="215" mass="24543">MPWEHHVDMWEELQNANEFVKSARHGAGWMESRCGKVKGEDESSGLVQRKERPEPTTCEWRVMSLEQHHQCPESCNVIEEEQPPLAKRRQRLKEEHNGRSSSWSSSNTITHTEEKLSDSCNSTTSTSSYLRVPQQRKTSSFEQPQTRSDGSRMNGERSPQLGMGAMKTIFVKEECSRQSGKQDDKRCKMKGPSPYLLTGSNFWAINPAACREATH</sequence>
<evidence type="ECO:0000313" key="2">
    <source>
        <dbReference type="EMBL" id="KOM55743.1"/>
    </source>
</evidence>
<dbReference type="AlphaFoldDB" id="A0A0L9VL93"/>
<organism evidence="2 3">
    <name type="scientific">Phaseolus angularis</name>
    <name type="common">Azuki bean</name>
    <name type="synonym">Vigna angularis</name>
    <dbReference type="NCBI Taxonomy" id="3914"/>
    <lineage>
        <taxon>Eukaryota</taxon>
        <taxon>Viridiplantae</taxon>
        <taxon>Streptophyta</taxon>
        <taxon>Embryophyta</taxon>
        <taxon>Tracheophyta</taxon>
        <taxon>Spermatophyta</taxon>
        <taxon>Magnoliopsida</taxon>
        <taxon>eudicotyledons</taxon>
        <taxon>Gunneridae</taxon>
        <taxon>Pentapetalae</taxon>
        <taxon>rosids</taxon>
        <taxon>fabids</taxon>
        <taxon>Fabales</taxon>
        <taxon>Fabaceae</taxon>
        <taxon>Papilionoideae</taxon>
        <taxon>50 kb inversion clade</taxon>
        <taxon>NPAAA clade</taxon>
        <taxon>indigoferoid/millettioid clade</taxon>
        <taxon>Phaseoleae</taxon>
        <taxon>Vigna</taxon>
    </lineage>
</organism>